<accession>A0ABW6PU99</accession>
<gene>
    <name evidence="3" type="ORF">ACFYTF_24345</name>
</gene>
<keyword evidence="2" id="KW-1133">Transmembrane helix</keyword>
<proteinExistence type="predicted"/>
<feature type="compositionally biased region" description="Polar residues" evidence="1">
    <location>
        <begin position="1"/>
        <end position="17"/>
    </location>
</feature>
<keyword evidence="4" id="KW-1185">Reference proteome</keyword>
<organism evidence="3 4">
    <name type="scientific">Nocardia thailandica</name>
    <dbReference type="NCBI Taxonomy" id="257275"/>
    <lineage>
        <taxon>Bacteria</taxon>
        <taxon>Bacillati</taxon>
        <taxon>Actinomycetota</taxon>
        <taxon>Actinomycetes</taxon>
        <taxon>Mycobacteriales</taxon>
        <taxon>Nocardiaceae</taxon>
        <taxon>Nocardia</taxon>
    </lineage>
</organism>
<dbReference type="Proteomes" id="UP001601444">
    <property type="component" value="Unassembled WGS sequence"/>
</dbReference>
<feature type="transmembrane region" description="Helical" evidence="2">
    <location>
        <begin position="30"/>
        <end position="54"/>
    </location>
</feature>
<sequence>MTSIVSTRDRLSNSTEARGSERRPLPAVRLLTGAILLAAAGFGLAGPLLAAVLMHRAGAAEQAASTVPLALAGGAVTICLLGSAALAGAGWRRRTGELTRPRAPRGA</sequence>
<dbReference type="EMBL" id="JBIAMX010000017">
    <property type="protein sequence ID" value="MFF0545974.1"/>
    <property type="molecule type" value="Genomic_DNA"/>
</dbReference>
<evidence type="ECO:0000256" key="2">
    <source>
        <dbReference type="SAM" id="Phobius"/>
    </source>
</evidence>
<feature type="region of interest" description="Disordered" evidence="1">
    <location>
        <begin position="1"/>
        <end position="23"/>
    </location>
</feature>
<protein>
    <submittedName>
        <fullName evidence="3">Uncharacterized protein</fullName>
    </submittedName>
</protein>
<feature type="transmembrane region" description="Helical" evidence="2">
    <location>
        <begin position="66"/>
        <end position="91"/>
    </location>
</feature>
<keyword evidence="2" id="KW-0472">Membrane</keyword>
<evidence type="ECO:0000313" key="3">
    <source>
        <dbReference type="EMBL" id="MFF0545974.1"/>
    </source>
</evidence>
<evidence type="ECO:0000256" key="1">
    <source>
        <dbReference type="SAM" id="MobiDB-lite"/>
    </source>
</evidence>
<keyword evidence="2" id="KW-0812">Transmembrane</keyword>
<name>A0ABW6PU99_9NOCA</name>
<dbReference type="RefSeq" id="WP_387702418.1">
    <property type="nucleotide sequence ID" value="NZ_JBIAMX010000017.1"/>
</dbReference>
<comment type="caution">
    <text evidence="3">The sequence shown here is derived from an EMBL/GenBank/DDBJ whole genome shotgun (WGS) entry which is preliminary data.</text>
</comment>
<evidence type="ECO:0000313" key="4">
    <source>
        <dbReference type="Proteomes" id="UP001601444"/>
    </source>
</evidence>
<reference evidence="3 4" key="1">
    <citation type="submission" date="2024-10" db="EMBL/GenBank/DDBJ databases">
        <title>The Natural Products Discovery Center: Release of the First 8490 Sequenced Strains for Exploring Actinobacteria Biosynthetic Diversity.</title>
        <authorList>
            <person name="Kalkreuter E."/>
            <person name="Kautsar S.A."/>
            <person name="Yang D."/>
            <person name="Bader C.D."/>
            <person name="Teijaro C.N."/>
            <person name="Fluegel L."/>
            <person name="Davis C.M."/>
            <person name="Simpson J.R."/>
            <person name="Lauterbach L."/>
            <person name="Steele A.D."/>
            <person name="Gui C."/>
            <person name="Meng S."/>
            <person name="Li G."/>
            <person name="Viehrig K."/>
            <person name="Ye F."/>
            <person name="Su P."/>
            <person name="Kiefer A.F."/>
            <person name="Nichols A."/>
            <person name="Cepeda A.J."/>
            <person name="Yan W."/>
            <person name="Fan B."/>
            <person name="Jiang Y."/>
            <person name="Adhikari A."/>
            <person name="Zheng C.-J."/>
            <person name="Schuster L."/>
            <person name="Cowan T.M."/>
            <person name="Smanski M.J."/>
            <person name="Chevrette M.G."/>
            <person name="De Carvalho L.P.S."/>
            <person name="Shen B."/>
        </authorList>
    </citation>
    <scope>NUCLEOTIDE SEQUENCE [LARGE SCALE GENOMIC DNA]</scope>
    <source>
        <strain evidence="3 4">NPDC004045</strain>
    </source>
</reference>